<dbReference type="CDD" id="cd02966">
    <property type="entry name" value="TlpA_like_family"/>
    <property type="match status" value="1"/>
</dbReference>
<name>A0A2S7WBK4_9FLAO</name>
<dbReference type="GO" id="GO:0016491">
    <property type="term" value="F:oxidoreductase activity"/>
    <property type="evidence" value="ECO:0007669"/>
    <property type="project" value="InterPro"/>
</dbReference>
<dbReference type="OrthoDB" id="9815205at2"/>
<comment type="caution">
    <text evidence="2">The sequence shown here is derived from an EMBL/GenBank/DDBJ whole genome shotgun (WGS) entry which is preliminary data.</text>
</comment>
<feature type="domain" description="Thioredoxin" evidence="1">
    <location>
        <begin position="250"/>
        <end position="393"/>
    </location>
</feature>
<dbReference type="InterPro" id="IPR000866">
    <property type="entry name" value="AhpC/TSA"/>
</dbReference>
<evidence type="ECO:0000259" key="1">
    <source>
        <dbReference type="PROSITE" id="PS51352"/>
    </source>
</evidence>
<protein>
    <recommendedName>
        <fullName evidence="1">Thioredoxin domain-containing protein</fullName>
    </recommendedName>
</protein>
<dbReference type="InterPro" id="IPR050553">
    <property type="entry name" value="Thioredoxin_ResA/DsbE_sf"/>
</dbReference>
<proteinExistence type="predicted"/>
<dbReference type="PANTHER" id="PTHR42852">
    <property type="entry name" value="THIOL:DISULFIDE INTERCHANGE PROTEIN DSBE"/>
    <property type="match status" value="1"/>
</dbReference>
<dbReference type="PROSITE" id="PS51352">
    <property type="entry name" value="THIOREDOXIN_2"/>
    <property type="match status" value="1"/>
</dbReference>
<dbReference type="InterPro" id="IPR013766">
    <property type="entry name" value="Thioredoxin_domain"/>
</dbReference>
<dbReference type="Proteomes" id="UP000237608">
    <property type="component" value="Unassembled WGS sequence"/>
</dbReference>
<dbReference type="GO" id="GO:0016209">
    <property type="term" value="F:antioxidant activity"/>
    <property type="evidence" value="ECO:0007669"/>
    <property type="project" value="InterPro"/>
</dbReference>
<dbReference type="InterPro" id="IPR036249">
    <property type="entry name" value="Thioredoxin-like_sf"/>
</dbReference>
<dbReference type="EMBL" id="MSCL01000001">
    <property type="protein sequence ID" value="PQJ75003.1"/>
    <property type="molecule type" value="Genomic_DNA"/>
</dbReference>
<dbReference type="Pfam" id="PF00578">
    <property type="entry name" value="AhpC-TSA"/>
    <property type="match status" value="1"/>
</dbReference>
<dbReference type="Gene3D" id="3.40.30.10">
    <property type="entry name" value="Glutaredoxin"/>
    <property type="match status" value="1"/>
</dbReference>
<organism evidence="2 3">
    <name type="scientific">Polaribacter gangjinensis</name>
    <dbReference type="NCBI Taxonomy" id="574710"/>
    <lineage>
        <taxon>Bacteria</taxon>
        <taxon>Pseudomonadati</taxon>
        <taxon>Bacteroidota</taxon>
        <taxon>Flavobacteriia</taxon>
        <taxon>Flavobacteriales</taxon>
        <taxon>Flavobacteriaceae</taxon>
    </lineage>
</organism>
<reference evidence="2 3" key="1">
    <citation type="submission" date="2016-12" db="EMBL/GenBank/DDBJ databases">
        <title>Trade-off between light-utilization and light-protection in marine flavobacteria.</title>
        <authorList>
            <person name="Kumagai Y."/>
            <person name="Yoshizawa S."/>
            <person name="Kogure K."/>
            <person name="Iwasaki W."/>
        </authorList>
    </citation>
    <scope>NUCLEOTIDE SEQUENCE [LARGE SCALE GENOMIC DNA]</scope>
    <source>
        <strain evidence="2 3">KCTC 22729</strain>
    </source>
</reference>
<dbReference type="SUPFAM" id="SSF52833">
    <property type="entry name" value="Thioredoxin-like"/>
    <property type="match status" value="1"/>
</dbReference>
<evidence type="ECO:0000313" key="3">
    <source>
        <dbReference type="Proteomes" id="UP000237608"/>
    </source>
</evidence>
<keyword evidence="3" id="KW-1185">Reference proteome</keyword>
<dbReference type="AlphaFoldDB" id="A0A2S7WBK4"/>
<dbReference type="PANTHER" id="PTHR42852:SF13">
    <property type="entry name" value="PROTEIN DIPZ"/>
    <property type="match status" value="1"/>
</dbReference>
<sequence>MKSKIISIFILTFLISNCKKENLSLENNLRNLIFNFSENTSISYSLDYKMKYFDYPDTINTKSSEIIIREKSDSLFGGYIWHHRKDSTTDYIKYYDLTSFYIIDNKTKKVTRFNPKEPIPYGFTGNFDGDLLNTYFLKYNGLYKFIEDSIYNAKISKNKESLSLKVFHPDEVDVKNKWKEIYFDDTKNAINKIVFRAELDSLYQYNEWNLSAIKFNNYTAKDLADKFVLLTKNYEFTEYQSPSKEENLPLLKGQKVTNFKGEFLNKNNFVLSDFYDNIIILDFWYKNCPPCIKSIPQLNNIYKKYKSKNIKLFGINDVDVDSISRENLLPFIKNMKIMYPTIIVNQTVSNNFKVKGYPTFYIINKKGEVQYSKLGYSEFLEKEVDSVLKQLLK</sequence>
<dbReference type="RefSeq" id="WP_105046144.1">
    <property type="nucleotide sequence ID" value="NZ_CP150662.1"/>
</dbReference>
<gene>
    <name evidence="2" type="ORF">BTO13_06960</name>
</gene>
<evidence type="ECO:0000313" key="2">
    <source>
        <dbReference type="EMBL" id="PQJ75003.1"/>
    </source>
</evidence>
<accession>A0A2S7WBK4</accession>